<evidence type="ECO:0000313" key="3">
    <source>
        <dbReference type="Proteomes" id="UP000178632"/>
    </source>
</evidence>
<organism evidence="2 3">
    <name type="scientific">Candidatus Staskawiczbacteria bacterium RIFCSPLOWO2_12_FULL_37_15</name>
    <dbReference type="NCBI Taxonomy" id="1802218"/>
    <lineage>
        <taxon>Bacteria</taxon>
        <taxon>Candidatus Staskawicziibacteriota</taxon>
    </lineage>
</organism>
<proteinExistence type="predicted"/>
<dbReference type="Proteomes" id="UP000178632">
    <property type="component" value="Unassembled WGS sequence"/>
</dbReference>
<name>A0A1G2IQK5_9BACT</name>
<keyword evidence="1" id="KW-1133">Transmembrane helix</keyword>
<sequence>MEKFIKYENLYIAILFFLIISVVFYFLPGNIKNNFYIGFVTFFVGCFIIYLYIRQKIDYKRDAAIIILQEIRRAEDIISDYKQSGNYQFAKKIIATNNWNKNIHLFVGAGDLDLNPEELDKISDLYSNGEYLDSLIKEISSITLNNEIEIDKKVLEVQLKYQSQQQISLEGSTYPIAQVTDAPKIITVPSIRPVWKNRLDIISFKLNPIYDSTIVSKLKKIAKLK</sequence>
<dbReference type="AlphaFoldDB" id="A0A1G2IQK5"/>
<keyword evidence="1" id="KW-0812">Transmembrane</keyword>
<evidence type="ECO:0000313" key="2">
    <source>
        <dbReference type="EMBL" id="OGZ76438.1"/>
    </source>
</evidence>
<accession>A0A1G2IQK5</accession>
<feature type="transmembrane region" description="Helical" evidence="1">
    <location>
        <begin position="9"/>
        <end position="28"/>
    </location>
</feature>
<gene>
    <name evidence="2" type="ORF">A3G45_03365</name>
</gene>
<keyword evidence="1" id="KW-0472">Membrane</keyword>
<reference evidence="2 3" key="1">
    <citation type="journal article" date="2016" name="Nat. Commun.">
        <title>Thousands of microbial genomes shed light on interconnected biogeochemical processes in an aquifer system.</title>
        <authorList>
            <person name="Anantharaman K."/>
            <person name="Brown C.T."/>
            <person name="Hug L.A."/>
            <person name="Sharon I."/>
            <person name="Castelle C.J."/>
            <person name="Probst A.J."/>
            <person name="Thomas B.C."/>
            <person name="Singh A."/>
            <person name="Wilkins M.J."/>
            <person name="Karaoz U."/>
            <person name="Brodie E.L."/>
            <person name="Williams K.H."/>
            <person name="Hubbard S.S."/>
            <person name="Banfield J.F."/>
        </authorList>
    </citation>
    <scope>NUCLEOTIDE SEQUENCE [LARGE SCALE GENOMIC DNA]</scope>
</reference>
<feature type="transmembrane region" description="Helical" evidence="1">
    <location>
        <begin position="34"/>
        <end position="53"/>
    </location>
</feature>
<protein>
    <submittedName>
        <fullName evidence="2">Uncharacterized protein</fullName>
    </submittedName>
</protein>
<evidence type="ECO:0000256" key="1">
    <source>
        <dbReference type="SAM" id="Phobius"/>
    </source>
</evidence>
<comment type="caution">
    <text evidence="2">The sequence shown here is derived from an EMBL/GenBank/DDBJ whole genome shotgun (WGS) entry which is preliminary data.</text>
</comment>
<dbReference type="EMBL" id="MHPE01000034">
    <property type="protein sequence ID" value="OGZ76438.1"/>
    <property type="molecule type" value="Genomic_DNA"/>
</dbReference>